<keyword evidence="2" id="KW-0479">Metal-binding</keyword>
<keyword evidence="5" id="KW-0862">Zinc</keyword>
<dbReference type="SUPFAM" id="SSF57716">
    <property type="entry name" value="Glucocorticoid receptor-like (DNA-binding domain)"/>
    <property type="match status" value="1"/>
</dbReference>
<keyword evidence="3" id="KW-0677">Repeat</keyword>
<dbReference type="AlphaFoldDB" id="A0A6I8U2F5"/>
<dbReference type="EnsemblMetazoa" id="AAEL023280-RA">
    <property type="protein sequence ID" value="AAEL023280-PA"/>
    <property type="gene ID" value="AAEL023280"/>
</dbReference>
<comment type="subcellular location">
    <subcellularLocation>
        <location evidence="1">Nucleus</location>
    </subcellularLocation>
</comment>
<dbReference type="InParanoid" id="A0A6I8U2F5"/>
<evidence type="ECO:0000256" key="5">
    <source>
        <dbReference type="ARBA" id="ARBA00022833"/>
    </source>
</evidence>
<dbReference type="PANTHER" id="PTHR24394:SF29">
    <property type="entry name" value="MYONEURIN"/>
    <property type="match status" value="1"/>
</dbReference>
<dbReference type="GO" id="GO:0005634">
    <property type="term" value="C:nucleus"/>
    <property type="evidence" value="ECO:0007669"/>
    <property type="project" value="UniProtKB-SubCell"/>
</dbReference>
<dbReference type="GO" id="GO:0000981">
    <property type="term" value="F:DNA-binding transcription factor activity, RNA polymerase II-specific"/>
    <property type="evidence" value="ECO:0007669"/>
    <property type="project" value="TreeGrafter"/>
</dbReference>
<evidence type="ECO:0000256" key="1">
    <source>
        <dbReference type="ARBA" id="ARBA00004123"/>
    </source>
</evidence>
<gene>
    <name evidence="8" type="primary">110675682</name>
</gene>
<dbReference type="InterPro" id="IPR036236">
    <property type="entry name" value="Znf_C2H2_sf"/>
</dbReference>
<dbReference type="Pfam" id="PF00096">
    <property type="entry name" value="zf-C2H2"/>
    <property type="match status" value="3"/>
</dbReference>
<dbReference type="GO" id="GO:0008270">
    <property type="term" value="F:zinc ion binding"/>
    <property type="evidence" value="ECO:0007669"/>
    <property type="project" value="UniProtKB-UniRule"/>
</dbReference>
<dbReference type="PROSITE" id="PS00028">
    <property type="entry name" value="ZINC_FINGER_C2H2_1"/>
    <property type="match status" value="4"/>
</dbReference>
<dbReference type="PROSITE" id="PS50157">
    <property type="entry name" value="ZINC_FINGER_C2H2_2"/>
    <property type="match status" value="4"/>
</dbReference>
<evidence type="ECO:0000256" key="2">
    <source>
        <dbReference type="ARBA" id="ARBA00022723"/>
    </source>
</evidence>
<evidence type="ECO:0000256" key="4">
    <source>
        <dbReference type="ARBA" id="ARBA00022771"/>
    </source>
</evidence>
<protein>
    <submittedName>
        <fullName evidence="8">Uncharacterized protein</fullName>
    </submittedName>
</protein>
<reference evidence="8" key="2">
    <citation type="submission" date="2020-05" db="UniProtKB">
        <authorList>
            <consortium name="EnsemblMetazoa"/>
        </authorList>
    </citation>
    <scope>IDENTIFICATION</scope>
    <source>
        <strain evidence="8">LVP_AGWG</strain>
    </source>
</reference>
<proteinExistence type="predicted"/>
<organism evidence="8 9">
    <name type="scientific">Aedes aegypti</name>
    <name type="common">Yellowfever mosquito</name>
    <name type="synonym">Culex aegypti</name>
    <dbReference type="NCBI Taxonomy" id="7159"/>
    <lineage>
        <taxon>Eukaryota</taxon>
        <taxon>Metazoa</taxon>
        <taxon>Ecdysozoa</taxon>
        <taxon>Arthropoda</taxon>
        <taxon>Hexapoda</taxon>
        <taxon>Insecta</taxon>
        <taxon>Pterygota</taxon>
        <taxon>Neoptera</taxon>
        <taxon>Endopterygota</taxon>
        <taxon>Diptera</taxon>
        <taxon>Nematocera</taxon>
        <taxon>Culicoidea</taxon>
        <taxon>Culicidae</taxon>
        <taxon>Culicinae</taxon>
        <taxon>Aedini</taxon>
        <taxon>Aedes</taxon>
        <taxon>Stegomyia</taxon>
    </lineage>
</organism>
<dbReference type="SUPFAM" id="SSF57667">
    <property type="entry name" value="beta-beta-alpha zinc fingers"/>
    <property type="match status" value="3"/>
</dbReference>
<dbReference type="Gene3D" id="3.40.1800.20">
    <property type="match status" value="1"/>
</dbReference>
<dbReference type="Pfam" id="PF07776">
    <property type="entry name" value="zf-AD"/>
    <property type="match status" value="1"/>
</dbReference>
<dbReference type="InterPro" id="IPR013087">
    <property type="entry name" value="Znf_C2H2_type"/>
</dbReference>
<dbReference type="OrthoDB" id="10555925at2759"/>
<keyword evidence="6" id="KW-0539">Nucleus</keyword>
<evidence type="ECO:0000313" key="8">
    <source>
        <dbReference type="EnsemblMetazoa" id="AAEL023280-PA"/>
    </source>
</evidence>
<dbReference type="Proteomes" id="UP000008820">
    <property type="component" value="Chromosome 2"/>
</dbReference>
<evidence type="ECO:0000256" key="7">
    <source>
        <dbReference type="SAM" id="MobiDB-lite"/>
    </source>
</evidence>
<sequence>MDSGQFLHHSKSMTSVCRLCFMERVQLEFIFECESKYLSEWIEKLTSLKIINIPNAPASLCSECKSTLEGFDAFREMCIANDVVFNDTFCQNNIKPNDFTGAAVIKVECIEDQQIEIAATEDEQSWIKCEIIAEQGNTDVASTELLLDVFEAKFQDAHICTETDGIENAQNRSDVVTSENTIAGDLSSYKAGDLECKVCKRTESKMHIMTHKAKGLFQCYMCEQKFNRSTKCLNHVNWHLRPKLPTLAGNYCKICMKLKSKMHVITHKAEGLYVCKFCEKIFKNAWSLNMHMKHFHIGKNAHKITNEEEVPAPVEVEHNTQINNTDKRIDSSFEGNKFTTMSNVEEQFENHKYIDRCKICEKNVSKLHIKTHKAKALFVCHICSKMYKKYDYLSKHINSHKKKKITRKGIASENNKPHVSMACESKTSEDPTETSSSSTAPETVVQAKGKHVITRSYECKLCATFVTKLHAESHKAEGFQCPVCQCYYNKFDCYSKHIKTHRDKGKYACTICGKVFSNTFGVTRHQKIHNVNLLDAN</sequence>
<dbReference type="InterPro" id="IPR012934">
    <property type="entry name" value="Znf_AD"/>
</dbReference>
<feature type="compositionally biased region" description="Low complexity" evidence="7">
    <location>
        <begin position="433"/>
        <end position="443"/>
    </location>
</feature>
<dbReference type="PROSITE" id="PS51915">
    <property type="entry name" value="ZAD"/>
    <property type="match status" value="1"/>
</dbReference>
<evidence type="ECO:0000313" key="9">
    <source>
        <dbReference type="Proteomes" id="UP000008820"/>
    </source>
</evidence>
<evidence type="ECO:0000256" key="6">
    <source>
        <dbReference type="ARBA" id="ARBA00023242"/>
    </source>
</evidence>
<keyword evidence="4" id="KW-0863">Zinc-finger</keyword>
<name>A0A6I8U2F5_AEDAE</name>
<evidence type="ECO:0000256" key="3">
    <source>
        <dbReference type="ARBA" id="ARBA00022737"/>
    </source>
</evidence>
<dbReference type="SMART" id="SM00355">
    <property type="entry name" value="ZnF_C2H2"/>
    <property type="match status" value="6"/>
</dbReference>
<dbReference type="Gene3D" id="3.30.160.60">
    <property type="entry name" value="Classic Zinc Finger"/>
    <property type="match status" value="1"/>
</dbReference>
<accession>A0A6I8U2F5</accession>
<keyword evidence="9" id="KW-1185">Reference proteome</keyword>
<dbReference type="SMART" id="SM00868">
    <property type="entry name" value="zf-AD"/>
    <property type="match status" value="1"/>
</dbReference>
<dbReference type="PANTHER" id="PTHR24394">
    <property type="entry name" value="ZINC FINGER PROTEIN"/>
    <property type="match status" value="1"/>
</dbReference>
<feature type="region of interest" description="Disordered" evidence="7">
    <location>
        <begin position="421"/>
        <end position="443"/>
    </location>
</feature>
<reference evidence="8 9" key="1">
    <citation type="submission" date="2017-06" db="EMBL/GenBank/DDBJ databases">
        <title>Aedes aegypti genome working group (AGWG) sequencing and assembly.</title>
        <authorList>
            <consortium name="Aedes aegypti Genome Working Group (AGWG)"/>
            <person name="Matthews B.J."/>
        </authorList>
    </citation>
    <scope>NUCLEOTIDE SEQUENCE [LARGE SCALE GENOMIC DNA]</scope>
    <source>
        <strain evidence="8 9">LVP_AGWG</strain>
    </source>
</reference>